<evidence type="ECO:0000313" key="4">
    <source>
        <dbReference type="Proteomes" id="UP001175000"/>
    </source>
</evidence>
<feature type="compositionally biased region" description="Pro residues" evidence="1">
    <location>
        <begin position="78"/>
        <end position="88"/>
    </location>
</feature>
<evidence type="ECO:0000313" key="3">
    <source>
        <dbReference type="EMBL" id="KAK0614156.1"/>
    </source>
</evidence>
<feature type="transmembrane region" description="Helical" evidence="2">
    <location>
        <begin position="189"/>
        <end position="211"/>
    </location>
</feature>
<feature type="region of interest" description="Disordered" evidence="1">
    <location>
        <begin position="440"/>
        <end position="464"/>
    </location>
</feature>
<feature type="transmembrane region" description="Helical" evidence="2">
    <location>
        <begin position="223"/>
        <end position="242"/>
    </location>
</feature>
<feature type="region of interest" description="Disordered" evidence="1">
    <location>
        <begin position="1"/>
        <end position="28"/>
    </location>
</feature>
<evidence type="ECO:0000256" key="1">
    <source>
        <dbReference type="SAM" id="MobiDB-lite"/>
    </source>
</evidence>
<proteinExistence type="predicted"/>
<feature type="region of interest" description="Disordered" evidence="1">
    <location>
        <begin position="276"/>
        <end position="307"/>
    </location>
</feature>
<comment type="caution">
    <text evidence="3">The sequence shown here is derived from an EMBL/GenBank/DDBJ whole genome shotgun (WGS) entry which is preliminary data.</text>
</comment>
<feature type="compositionally biased region" description="Basic and acidic residues" evidence="1">
    <location>
        <begin position="440"/>
        <end position="453"/>
    </location>
</feature>
<feature type="transmembrane region" description="Helical" evidence="2">
    <location>
        <begin position="111"/>
        <end position="136"/>
    </location>
</feature>
<accession>A0AA39WEX4</accession>
<feature type="region of interest" description="Disordered" evidence="1">
    <location>
        <begin position="57"/>
        <end position="90"/>
    </location>
</feature>
<evidence type="ECO:0000256" key="2">
    <source>
        <dbReference type="SAM" id="Phobius"/>
    </source>
</evidence>
<keyword evidence="4" id="KW-1185">Reference proteome</keyword>
<feature type="transmembrane region" description="Helical" evidence="2">
    <location>
        <begin position="156"/>
        <end position="177"/>
    </location>
</feature>
<keyword evidence="2" id="KW-0472">Membrane</keyword>
<organism evidence="3 4">
    <name type="scientific">Immersiella caudata</name>
    <dbReference type="NCBI Taxonomy" id="314043"/>
    <lineage>
        <taxon>Eukaryota</taxon>
        <taxon>Fungi</taxon>
        <taxon>Dikarya</taxon>
        <taxon>Ascomycota</taxon>
        <taxon>Pezizomycotina</taxon>
        <taxon>Sordariomycetes</taxon>
        <taxon>Sordariomycetidae</taxon>
        <taxon>Sordariales</taxon>
        <taxon>Lasiosphaeriaceae</taxon>
        <taxon>Immersiella</taxon>
    </lineage>
</organism>
<sequence length="464" mass="49620">MSQQRLNHPPPDQSYLHPPSSSTYSMDTDIPALQATTMAFSPAPPKLLSQRPFITTDLPTTASSTTATTCTSTLLHKPAPPPPPPPPTTQTQTRYITMLVSLSQITRLHNILACFFTYLLLIGFVIIPGAFTPAPVPPPKGKTPPPPKPLSASEKGITASGFGCIIAAVLGVVWLEIRWRGNYVWVINKIYVPLVLNAVVGMVATIVVVVMAEGGYWSGAAQAAVGIQAMIVAVAGGLFVWYKFVLLRRLREEHKSFRNANVPATVIIITTISSSPSTPTIPHLPSSTPASNTSTPSTAPGKASSNPLSPFPNIIPITTFTTPKTMTLAPLLAPNFHCAANPPAPWQTGIPFTHPTHTFIRPTETPSAVVLGGATSGASLSDNEDTASMEFNNVSGSCDTAISTAGRIVTGSLTNGEVKCGVQREKEGVWDGRIKGREEMRRRRAEGKRGETRGRRRRGTARRI</sequence>
<protein>
    <submittedName>
        <fullName evidence="3">Uncharacterized protein</fullName>
    </submittedName>
</protein>
<feature type="compositionally biased region" description="Basic residues" evidence="1">
    <location>
        <begin position="454"/>
        <end position="464"/>
    </location>
</feature>
<name>A0AA39WEX4_9PEZI</name>
<keyword evidence="2" id="KW-0812">Transmembrane</keyword>
<dbReference type="Proteomes" id="UP001175000">
    <property type="component" value="Unassembled WGS sequence"/>
</dbReference>
<keyword evidence="2" id="KW-1133">Transmembrane helix</keyword>
<gene>
    <name evidence="3" type="ORF">B0T14DRAFT_570123</name>
</gene>
<feature type="compositionally biased region" description="Low complexity" evidence="1">
    <location>
        <begin position="276"/>
        <end position="300"/>
    </location>
</feature>
<dbReference type="EMBL" id="JAULSU010000006">
    <property type="protein sequence ID" value="KAK0614156.1"/>
    <property type="molecule type" value="Genomic_DNA"/>
</dbReference>
<dbReference type="AlphaFoldDB" id="A0AA39WEX4"/>
<reference evidence="3" key="1">
    <citation type="submission" date="2023-06" db="EMBL/GenBank/DDBJ databases">
        <title>Genome-scale phylogeny and comparative genomics of the fungal order Sordariales.</title>
        <authorList>
            <consortium name="Lawrence Berkeley National Laboratory"/>
            <person name="Hensen N."/>
            <person name="Bonometti L."/>
            <person name="Westerberg I."/>
            <person name="Brannstrom I.O."/>
            <person name="Guillou S."/>
            <person name="Cros-Aarteil S."/>
            <person name="Calhoun S."/>
            <person name="Haridas S."/>
            <person name="Kuo A."/>
            <person name="Mondo S."/>
            <person name="Pangilinan J."/>
            <person name="Riley R."/>
            <person name="Labutti K."/>
            <person name="Andreopoulos B."/>
            <person name="Lipzen A."/>
            <person name="Chen C."/>
            <person name="Yanf M."/>
            <person name="Daum C."/>
            <person name="Ng V."/>
            <person name="Clum A."/>
            <person name="Steindorff A."/>
            <person name="Ohm R."/>
            <person name="Martin F."/>
            <person name="Silar P."/>
            <person name="Natvig D."/>
            <person name="Lalanne C."/>
            <person name="Gautier V."/>
            <person name="Ament-Velasquez S.L."/>
            <person name="Kruys A."/>
            <person name="Hutchinson M.I."/>
            <person name="Powell A.J."/>
            <person name="Barry K."/>
            <person name="Miller A.N."/>
            <person name="Grigoriev I.V."/>
            <person name="Debuchy R."/>
            <person name="Gladieux P."/>
            <person name="Thoren M.H."/>
            <person name="Johannesson H."/>
        </authorList>
    </citation>
    <scope>NUCLEOTIDE SEQUENCE</scope>
    <source>
        <strain evidence="3">CBS 606.72</strain>
    </source>
</reference>
<feature type="compositionally biased region" description="Low complexity" evidence="1">
    <location>
        <begin position="57"/>
        <end position="75"/>
    </location>
</feature>